<keyword evidence="1" id="KW-0418">Kinase</keyword>
<dbReference type="PANTHER" id="PTHR35526:SF3">
    <property type="entry name" value="ANTI-SIGMA-F FACTOR RSBW"/>
    <property type="match status" value="1"/>
</dbReference>
<feature type="domain" description="Histidine kinase/HSP90-like ATPase" evidence="2">
    <location>
        <begin position="36"/>
        <end position="152"/>
    </location>
</feature>
<dbReference type="AlphaFoldDB" id="A0AAU7QYM6"/>
<dbReference type="RefSeq" id="WP_349876734.1">
    <property type="nucleotide sequence ID" value="NZ_CP157974.1"/>
</dbReference>
<dbReference type="InterPro" id="IPR003594">
    <property type="entry name" value="HATPase_dom"/>
</dbReference>
<protein>
    <submittedName>
        <fullName evidence="3">ATP-binding protein</fullName>
        <ecNumber evidence="3">2.7.13.3</ecNumber>
    </submittedName>
</protein>
<evidence type="ECO:0000313" key="3">
    <source>
        <dbReference type="EMBL" id="XBT80255.1"/>
    </source>
</evidence>
<sequence>MTARVGAQVRGLARDGGPDVTGGTSAGVGPVLTIDLPADPARLAATRERLRGWLHAQGVSEWDVDTVLIATGEACANAIEHGYRFAREGITTLRAELRGDRLEIEVRDHGGWRAAGGDDTGDRGRGRLIMARVMDEATIVGTPEGTCVRLVKRLTGDVSGPAAAGSSEDQL</sequence>
<dbReference type="EC" id="2.7.13.3" evidence="3"/>
<keyword evidence="3" id="KW-0808">Transferase</keyword>
<gene>
    <name evidence="3" type="ORF">ABIH81_21735</name>
</gene>
<dbReference type="EMBL" id="CP157974">
    <property type="protein sequence ID" value="XBT80255.1"/>
    <property type="molecule type" value="Genomic_DNA"/>
</dbReference>
<dbReference type="Pfam" id="PF13581">
    <property type="entry name" value="HATPase_c_2"/>
    <property type="match status" value="1"/>
</dbReference>
<evidence type="ECO:0000259" key="2">
    <source>
        <dbReference type="Pfam" id="PF13581"/>
    </source>
</evidence>
<dbReference type="InterPro" id="IPR036890">
    <property type="entry name" value="HATPase_C_sf"/>
</dbReference>
<keyword evidence="3" id="KW-0547">Nucleotide-binding</keyword>
<dbReference type="InterPro" id="IPR050267">
    <property type="entry name" value="Anti-sigma-factor_SerPK"/>
</dbReference>
<dbReference type="GO" id="GO:0004673">
    <property type="term" value="F:protein histidine kinase activity"/>
    <property type="evidence" value="ECO:0007669"/>
    <property type="project" value="UniProtKB-EC"/>
</dbReference>
<organism evidence="3">
    <name type="scientific">Micromonospora sp. HUAS YX12</name>
    <dbReference type="NCBI Taxonomy" id="3156396"/>
    <lineage>
        <taxon>Bacteria</taxon>
        <taxon>Bacillati</taxon>
        <taxon>Actinomycetota</taxon>
        <taxon>Actinomycetes</taxon>
        <taxon>Micromonosporales</taxon>
        <taxon>Micromonosporaceae</taxon>
        <taxon>Micromonospora</taxon>
    </lineage>
</organism>
<dbReference type="Gene3D" id="3.30.565.10">
    <property type="entry name" value="Histidine kinase-like ATPase, C-terminal domain"/>
    <property type="match status" value="1"/>
</dbReference>
<dbReference type="GO" id="GO:0004674">
    <property type="term" value="F:protein serine/threonine kinase activity"/>
    <property type="evidence" value="ECO:0007669"/>
    <property type="project" value="UniProtKB-KW"/>
</dbReference>
<keyword evidence="1" id="KW-0723">Serine/threonine-protein kinase</keyword>
<proteinExistence type="predicted"/>
<name>A0AAU7QYM6_9ACTN</name>
<dbReference type="PANTHER" id="PTHR35526">
    <property type="entry name" value="ANTI-SIGMA-F FACTOR RSBW-RELATED"/>
    <property type="match status" value="1"/>
</dbReference>
<dbReference type="GO" id="GO:0005524">
    <property type="term" value="F:ATP binding"/>
    <property type="evidence" value="ECO:0007669"/>
    <property type="project" value="UniProtKB-KW"/>
</dbReference>
<reference evidence="3" key="1">
    <citation type="submission" date="2024-06" db="EMBL/GenBank/DDBJ databases">
        <title>Micromonospora sp. strain HUAS YX12 genome sequences.</title>
        <authorList>
            <person name="Mo P."/>
        </authorList>
    </citation>
    <scope>NUCLEOTIDE SEQUENCE</scope>
    <source>
        <strain evidence="3">HUAS YX12</strain>
    </source>
</reference>
<evidence type="ECO:0000256" key="1">
    <source>
        <dbReference type="ARBA" id="ARBA00022527"/>
    </source>
</evidence>
<keyword evidence="3" id="KW-0067">ATP-binding</keyword>
<dbReference type="SUPFAM" id="SSF55874">
    <property type="entry name" value="ATPase domain of HSP90 chaperone/DNA topoisomerase II/histidine kinase"/>
    <property type="match status" value="1"/>
</dbReference>
<dbReference type="CDD" id="cd16936">
    <property type="entry name" value="HATPase_RsbW-like"/>
    <property type="match status" value="1"/>
</dbReference>
<accession>A0AAU7QYM6</accession>